<evidence type="ECO:0000313" key="5">
    <source>
        <dbReference type="Proteomes" id="UP000467841"/>
    </source>
</evidence>
<dbReference type="InterPro" id="IPR025836">
    <property type="entry name" value="Zn_knuckle_CX2CX4HX4C"/>
</dbReference>
<dbReference type="Pfam" id="PF14392">
    <property type="entry name" value="zf-CCHC_4"/>
    <property type="match status" value="1"/>
</dbReference>
<comment type="caution">
    <text evidence="4">The sequence shown here is derived from an EMBL/GenBank/DDBJ whole genome shotgun (WGS) entry which is preliminary data.</text>
</comment>
<dbReference type="PANTHER" id="PTHR31286">
    <property type="entry name" value="GLYCINE-RICH CELL WALL STRUCTURAL PROTEIN 1.8-LIKE"/>
    <property type="match status" value="1"/>
</dbReference>
<evidence type="ECO:0000256" key="2">
    <source>
        <dbReference type="SAM" id="MobiDB-lite"/>
    </source>
</evidence>
<feature type="coiled-coil region" evidence="1">
    <location>
        <begin position="111"/>
        <end position="138"/>
    </location>
</feature>
<accession>A0A6D2KK15</accession>
<keyword evidence="1" id="KW-0175">Coiled coil</keyword>
<name>A0A6D2KK15_9BRAS</name>
<dbReference type="AlphaFoldDB" id="A0A6D2KK15"/>
<evidence type="ECO:0000259" key="3">
    <source>
        <dbReference type="Pfam" id="PF14392"/>
    </source>
</evidence>
<reference evidence="4" key="1">
    <citation type="submission" date="2020-01" db="EMBL/GenBank/DDBJ databases">
        <authorList>
            <person name="Mishra B."/>
        </authorList>
    </citation>
    <scope>NUCLEOTIDE SEQUENCE [LARGE SCALE GENOMIC DNA]</scope>
</reference>
<gene>
    <name evidence="4" type="ORF">MERR_LOCUS40609</name>
</gene>
<dbReference type="EMBL" id="CACVBM020001529">
    <property type="protein sequence ID" value="CAA7053373.1"/>
    <property type="molecule type" value="Genomic_DNA"/>
</dbReference>
<protein>
    <recommendedName>
        <fullName evidence="3">Zinc knuckle CX2CX4HX4C domain-containing protein</fullName>
    </recommendedName>
</protein>
<proteinExistence type="predicted"/>
<dbReference type="OrthoDB" id="1737333at2759"/>
<keyword evidence="5" id="KW-1185">Reference proteome</keyword>
<sequence length="182" mass="20781">MVSLVRWQPDFDPFYPSEITFWVRVLNLPLQVWAELTLRSIGEAMGEVKDVDVVGGRFQVSVNGFTPLHFETTLEAKGGREIPVVLRYERLFGFCKECLSLCHDVEMCPLLHAHRAERDRIRRREEKTEARAQSYREAVQASYGNGGNGGRAQYEERRGDYKGKAKVVESSVEQGRGQMIAE</sequence>
<dbReference type="Proteomes" id="UP000467841">
    <property type="component" value="Unassembled WGS sequence"/>
</dbReference>
<organism evidence="4 5">
    <name type="scientific">Microthlaspi erraticum</name>
    <dbReference type="NCBI Taxonomy" id="1685480"/>
    <lineage>
        <taxon>Eukaryota</taxon>
        <taxon>Viridiplantae</taxon>
        <taxon>Streptophyta</taxon>
        <taxon>Embryophyta</taxon>
        <taxon>Tracheophyta</taxon>
        <taxon>Spermatophyta</taxon>
        <taxon>Magnoliopsida</taxon>
        <taxon>eudicotyledons</taxon>
        <taxon>Gunneridae</taxon>
        <taxon>Pentapetalae</taxon>
        <taxon>rosids</taxon>
        <taxon>malvids</taxon>
        <taxon>Brassicales</taxon>
        <taxon>Brassicaceae</taxon>
        <taxon>Coluteocarpeae</taxon>
        <taxon>Microthlaspi</taxon>
    </lineage>
</organism>
<evidence type="ECO:0000313" key="4">
    <source>
        <dbReference type="EMBL" id="CAA7053373.1"/>
    </source>
</evidence>
<dbReference type="InterPro" id="IPR040256">
    <property type="entry name" value="At4g02000-like"/>
</dbReference>
<feature type="region of interest" description="Disordered" evidence="2">
    <location>
        <begin position="138"/>
        <end position="160"/>
    </location>
</feature>
<evidence type="ECO:0000256" key="1">
    <source>
        <dbReference type="SAM" id="Coils"/>
    </source>
</evidence>
<feature type="domain" description="Zinc knuckle CX2CX4HX4C" evidence="3">
    <location>
        <begin position="67"/>
        <end position="109"/>
    </location>
</feature>
<dbReference type="PANTHER" id="PTHR31286:SF178">
    <property type="entry name" value="DUF4283 DOMAIN-CONTAINING PROTEIN"/>
    <property type="match status" value="1"/>
</dbReference>